<keyword evidence="4" id="KW-1185">Reference proteome</keyword>
<protein>
    <recommendedName>
        <fullName evidence="2">C2H2-type domain-containing protein</fullName>
    </recommendedName>
</protein>
<dbReference type="InterPro" id="IPR036236">
    <property type="entry name" value="Znf_C2H2_sf"/>
</dbReference>
<dbReference type="Gramene" id="ERM97456">
    <property type="protein sequence ID" value="ERM97456"/>
    <property type="gene ID" value="AMTR_s00124p00105750"/>
</dbReference>
<dbReference type="InterPro" id="IPR013087">
    <property type="entry name" value="Znf_C2H2_type"/>
</dbReference>
<keyword evidence="1" id="KW-0863">Zinc-finger</keyword>
<evidence type="ECO:0000313" key="4">
    <source>
        <dbReference type="Proteomes" id="UP000017836"/>
    </source>
</evidence>
<dbReference type="PANTHER" id="PTHR45730:SF109">
    <property type="entry name" value="ZINC FINGER PROTEIN KNUCKLES"/>
    <property type="match status" value="1"/>
</dbReference>
<accession>W1NNR7</accession>
<name>W1NNR7_AMBTC</name>
<evidence type="ECO:0000256" key="1">
    <source>
        <dbReference type="PROSITE-ProRule" id="PRU00042"/>
    </source>
</evidence>
<dbReference type="HOGENOM" id="CLU_1423319_0_0_1"/>
<sequence length="171" mass="19092">MESKSSTSSELWTRRCPTGPLALALDLTLGGTGLEPEARALVQRLYPCMYCDRKFISSQALGGHQNAHKKERWADQRKNPSSIRHLCNLAPLPSNLFIRSPFVGMDLRAQMHYWVRPGSAPSYGVGTMPSEPKGGFGLSEEDMTLLGQERKTRIPVDVDHKIEDLDLSLRL</sequence>
<dbReference type="eggNOG" id="ENOG502T0SC">
    <property type="taxonomic scope" value="Eukaryota"/>
</dbReference>
<dbReference type="PROSITE" id="PS50157">
    <property type="entry name" value="ZINC_FINGER_C2H2_2"/>
    <property type="match status" value="1"/>
</dbReference>
<gene>
    <name evidence="3" type="ORF">AMTR_s00124p00105750</name>
</gene>
<dbReference type="GO" id="GO:0003700">
    <property type="term" value="F:DNA-binding transcription factor activity"/>
    <property type="evidence" value="ECO:0007669"/>
    <property type="project" value="InterPro"/>
</dbReference>
<proteinExistence type="predicted"/>
<dbReference type="PANTHER" id="PTHR45730">
    <property type="entry name" value="ZINC FINGER PROTEIN JAGGED"/>
    <property type="match status" value="1"/>
</dbReference>
<dbReference type="EMBL" id="KI396338">
    <property type="protein sequence ID" value="ERM97456.1"/>
    <property type="molecule type" value="Genomic_DNA"/>
</dbReference>
<feature type="domain" description="C2H2-type" evidence="2">
    <location>
        <begin position="46"/>
        <end position="73"/>
    </location>
</feature>
<evidence type="ECO:0000259" key="2">
    <source>
        <dbReference type="PROSITE" id="PS50157"/>
    </source>
</evidence>
<dbReference type="InterPro" id="IPR045320">
    <property type="entry name" value="JAGGED/SL1-like"/>
</dbReference>
<keyword evidence="1" id="KW-0479">Metal-binding</keyword>
<dbReference type="GO" id="GO:0008270">
    <property type="term" value="F:zinc ion binding"/>
    <property type="evidence" value="ECO:0007669"/>
    <property type="project" value="UniProtKB-KW"/>
</dbReference>
<reference evidence="4" key="1">
    <citation type="journal article" date="2013" name="Science">
        <title>The Amborella genome and the evolution of flowering plants.</title>
        <authorList>
            <consortium name="Amborella Genome Project"/>
        </authorList>
    </citation>
    <scope>NUCLEOTIDE SEQUENCE [LARGE SCALE GENOMIC DNA]</scope>
</reference>
<organism evidence="3 4">
    <name type="scientific">Amborella trichopoda</name>
    <dbReference type="NCBI Taxonomy" id="13333"/>
    <lineage>
        <taxon>Eukaryota</taxon>
        <taxon>Viridiplantae</taxon>
        <taxon>Streptophyta</taxon>
        <taxon>Embryophyta</taxon>
        <taxon>Tracheophyta</taxon>
        <taxon>Spermatophyta</taxon>
        <taxon>Magnoliopsida</taxon>
        <taxon>Amborellales</taxon>
        <taxon>Amborellaceae</taxon>
        <taxon>Amborella</taxon>
    </lineage>
</organism>
<dbReference type="OrthoDB" id="960395at2759"/>
<dbReference type="AlphaFoldDB" id="W1NNR7"/>
<dbReference type="PROSITE" id="PS00028">
    <property type="entry name" value="ZINC_FINGER_C2H2_1"/>
    <property type="match status" value="1"/>
</dbReference>
<keyword evidence="1" id="KW-0862">Zinc</keyword>
<dbReference type="SUPFAM" id="SSF57667">
    <property type="entry name" value="beta-beta-alpha zinc fingers"/>
    <property type="match status" value="1"/>
</dbReference>
<dbReference type="Gene3D" id="3.30.160.60">
    <property type="entry name" value="Classic Zinc Finger"/>
    <property type="match status" value="1"/>
</dbReference>
<evidence type="ECO:0000313" key="3">
    <source>
        <dbReference type="EMBL" id="ERM97456.1"/>
    </source>
</evidence>
<dbReference type="Proteomes" id="UP000017836">
    <property type="component" value="Unassembled WGS sequence"/>
</dbReference>
<dbReference type="KEGG" id="atr:18425428"/>